<sequence>MIVNPETALNETSKHEKMGRRCHFRRSLRGLMIWGAWLTIIFVLTCSYFMADKTSKLHRYTLEKIPFRKLSEEAVTRASPKYPLTDPHGPPFAGTQGTKVESHPEFYNRYWPVNCSAVFEEDLQEIARVDAMLEKERQKSKKGEIDIASDALVANFTQDCEYYRKIRGYPTKVLSKEEEEFPLAFIILTHKNAAQVELLFRAIYQPHNVYAFHPDGNSPPEFQRAIRNMASCFDNVFVCSKLEKVQYAGFTRLLADINCMHDLVNHSVQWKYVINQCGEAFPLKTNLEMAKMIKAYHGRVDAESNDQPLKLSRFHKLSSRYTSFKKTEDRLNRYPPPGNITLHSGNAYNTLSREFVDYVLTDKEAVQFLSWINMTYSPDEHFMASLRRYHNAPGSYPNVTLSKDINTSFVKWSWGKASKECVGKYVRGICVISTGYLPYVSRVPNLFVNKIHYSYDPVTIQCMQELLTNRTRNPQLTRQYYKEFPPKRAWY</sequence>
<evidence type="ECO:0000256" key="2">
    <source>
        <dbReference type="ARBA" id="ARBA00004922"/>
    </source>
</evidence>
<dbReference type="Pfam" id="PF02485">
    <property type="entry name" value="Branch"/>
    <property type="match status" value="1"/>
</dbReference>
<organism evidence="12 13">
    <name type="scientific">Strongylocentrotus purpuratus</name>
    <name type="common">Purple sea urchin</name>
    <dbReference type="NCBI Taxonomy" id="7668"/>
    <lineage>
        <taxon>Eukaryota</taxon>
        <taxon>Metazoa</taxon>
        <taxon>Echinodermata</taxon>
        <taxon>Eleutherozoa</taxon>
        <taxon>Echinozoa</taxon>
        <taxon>Echinoidea</taxon>
        <taxon>Euechinoidea</taxon>
        <taxon>Echinacea</taxon>
        <taxon>Camarodonta</taxon>
        <taxon>Echinidea</taxon>
        <taxon>Strongylocentrotidae</taxon>
        <taxon>Strongylocentrotus</taxon>
    </lineage>
</organism>
<keyword evidence="13" id="KW-1185">Reference proteome</keyword>
<evidence type="ECO:0000256" key="11">
    <source>
        <dbReference type="SAM" id="Phobius"/>
    </source>
</evidence>
<evidence type="ECO:0000313" key="12">
    <source>
        <dbReference type="EnsemblMetazoa" id="XP_030854124"/>
    </source>
</evidence>
<dbReference type="PANTHER" id="PTHR19297:SF181">
    <property type="entry name" value="PROTEIN XYLOSYLTRANSFERASE"/>
    <property type="match status" value="1"/>
</dbReference>
<evidence type="ECO:0000256" key="7">
    <source>
        <dbReference type="ARBA" id="ARBA00022989"/>
    </source>
</evidence>
<dbReference type="GO" id="GO:0016020">
    <property type="term" value="C:membrane"/>
    <property type="evidence" value="ECO:0007669"/>
    <property type="project" value="UniProtKB-SubCell"/>
</dbReference>
<proteinExistence type="inferred from homology"/>
<dbReference type="GeneID" id="115929380"/>
<dbReference type="RefSeq" id="XP_030854124.1">
    <property type="nucleotide sequence ID" value="XM_030998264.1"/>
</dbReference>
<dbReference type="PANTHER" id="PTHR19297">
    <property type="entry name" value="GLYCOSYLTRANSFERASE 14 FAMILY MEMBER"/>
    <property type="match status" value="1"/>
</dbReference>
<reference evidence="12" key="2">
    <citation type="submission" date="2021-01" db="UniProtKB">
        <authorList>
            <consortium name="EnsemblMetazoa"/>
        </authorList>
    </citation>
    <scope>IDENTIFICATION</scope>
</reference>
<comment type="similarity">
    <text evidence="10">Belongs to the glycosyltransferase 14 family.</text>
</comment>
<evidence type="ECO:0000256" key="6">
    <source>
        <dbReference type="ARBA" id="ARBA00022968"/>
    </source>
</evidence>
<evidence type="ECO:0000256" key="9">
    <source>
        <dbReference type="ARBA" id="ARBA00023180"/>
    </source>
</evidence>
<evidence type="ECO:0000256" key="3">
    <source>
        <dbReference type="ARBA" id="ARBA00022676"/>
    </source>
</evidence>
<accession>A0A7M7T4W4</accession>
<dbReference type="Proteomes" id="UP000007110">
    <property type="component" value="Unassembled WGS sequence"/>
</dbReference>
<keyword evidence="8 11" id="KW-0472">Membrane</keyword>
<evidence type="ECO:0000256" key="10">
    <source>
        <dbReference type="ARBA" id="ARBA00038150"/>
    </source>
</evidence>
<dbReference type="OrthoDB" id="2019572at2759"/>
<comment type="subcellular location">
    <subcellularLocation>
        <location evidence="1">Membrane</location>
        <topology evidence="1">Single-pass type II membrane protein</topology>
    </subcellularLocation>
</comment>
<evidence type="ECO:0000256" key="5">
    <source>
        <dbReference type="ARBA" id="ARBA00022692"/>
    </source>
</evidence>
<protein>
    <recommendedName>
        <fullName evidence="14">Beta-1,3-galactosyl-O-glycosyl-glycoprotein beta-1,6-N-acetylglucosaminyltransferase</fullName>
    </recommendedName>
</protein>
<dbReference type="InterPro" id="IPR003406">
    <property type="entry name" value="Glyco_trans_14"/>
</dbReference>
<reference evidence="13" key="1">
    <citation type="submission" date="2015-02" db="EMBL/GenBank/DDBJ databases">
        <title>Genome sequencing for Strongylocentrotus purpuratus.</title>
        <authorList>
            <person name="Murali S."/>
            <person name="Liu Y."/>
            <person name="Vee V."/>
            <person name="English A."/>
            <person name="Wang M."/>
            <person name="Skinner E."/>
            <person name="Han Y."/>
            <person name="Muzny D.M."/>
            <person name="Worley K.C."/>
            <person name="Gibbs R.A."/>
        </authorList>
    </citation>
    <scope>NUCLEOTIDE SEQUENCE</scope>
</reference>
<comment type="pathway">
    <text evidence="2">Protein modification; protein glycosylation.</text>
</comment>
<dbReference type="KEGG" id="spu:115929380"/>
<keyword evidence="9" id="KW-0325">Glycoprotein</keyword>
<feature type="transmembrane region" description="Helical" evidence="11">
    <location>
        <begin position="31"/>
        <end position="51"/>
    </location>
</feature>
<evidence type="ECO:0000256" key="1">
    <source>
        <dbReference type="ARBA" id="ARBA00004606"/>
    </source>
</evidence>
<evidence type="ECO:0008006" key="14">
    <source>
        <dbReference type="Google" id="ProtNLM"/>
    </source>
</evidence>
<keyword evidence="7 11" id="KW-1133">Transmembrane helix</keyword>
<name>A0A7M7T4W4_STRPU</name>
<evidence type="ECO:0000256" key="8">
    <source>
        <dbReference type="ARBA" id="ARBA00023136"/>
    </source>
</evidence>
<dbReference type="InParanoid" id="A0A7M7T4W4"/>
<keyword evidence="5 11" id="KW-0812">Transmembrane</keyword>
<dbReference type="GO" id="GO:0008375">
    <property type="term" value="F:acetylglucosaminyltransferase activity"/>
    <property type="evidence" value="ECO:0000318"/>
    <property type="project" value="GO_Central"/>
</dbReference>
<keyword evidence="3" id="KW-0328">Glycosyltransferase</keyword>
<dbReference type="AlphaFoldDB" id="A0A7M7T4W4"/>
<evidence type="ECO:0000256" key="4">
    <source>
        <dbReference type="ARBA" id="ARBA00022679"/>
    </source>
</evidence>
<keyword evidence="6" id="KW-0735">Signal-anchor</keyword>
<dbReference type="EnsemblMetazoa" id="XM_030998264">
    <property type="protein sequence ID" value="XP_030854124"/>
    <property type="gene ID" value="LOC115929380"/>
</dbReference>
<evidence type="ECO:0000313" key="13">
    <source>
        <dbReference type="Proteomes" id="UP000007110"/>
    </source>
</evidence>
<dbReference type="OMA" id="SMESENM"/>
<keyword evidence="4" id="KW-0808">Transferase</keyword>